<evidence type="ECO:0000313" key="1">
    <source>
        <dbReference type="EMBL" id="MCG5073059.1"/>
    </source>
</evidence>
<protein>
    <submittedName>
        <fullName evidence="1">Uncharacterized protein</fullName>
    </submittedName>
</protein>
<evidence type="ECO:0000313" key="2">
    <source>
        <dbReference type="Proteomes" id="UP001139308"/>
    </source>
</evidence>
<gene>
    <name evidence="1" type="ORF">L5014_06715</name>
</gene>
<dbReference type="AlphaFoldDB" id="A0A9X1UDX0"/>
<sequence length="76" mass="7933">MQIAIADAGFLALNPADATNFLLSDAQTAMYRALQTALATHPVTITDGIAPQPNGPVMFHYKLAGAVYSPANSAPF</sequence>
<name>A0A9X1UDX0_9BURK</name>
<proteinExistence type="predicted"/>
<dbReference type="RefSeq" id="WP_238462792.1">
    <property type="nucleotide sequence ID" value="NZ_JAKLJA010000003.1"/>
</dbReference>
<comment type="caution">
    <text evidence="1">The sequence shown here is derived from an EMBL/GenBank/DDBJ whole genome shotgun (WGS) entry which is preliminary data.</text>
</comment>
<organism evidence="1 2">
    <name type="scientific">Paraburkholderia tagetis</name>
    <dbReference type="NCBI Taxonomy" id="2913261"/>
    <lineage>
        <taxon>Bacteria</taxon>
        <taxon>Pseudomonadati</taxon>
        <taxon>Pseudomonadota</taxon>
        <taxon>Betaproteobacteria</taxon>
        <taxon>Burkholderiales</taxon>
        <taxon>Burkholderiaceae</taxon>
        <taxon>Paraburkholderia</taxon>
    </lineage>
</organism>
<dbReference type="EMBL" id="JAKLJA010000003">
    <property type="protein sequence ID" value="MCG5073059.1"/>
    <property type="molecule type" value="Genomic_DNA"/>
</dbReference>
<accession>A0A9X1UDX0</accession>
<dbReference type="Proteomes" id="UP001139308">
    <property type="component" value="Unassembled WGS sequence"/>
</dbReference>
<reference evidence="1" key="1">
    <citation type="submission" date="2022-01" db="EMBL/GenBank/DDBJ databases">
        <title>Genome sequence and assembly of Parabukholderia sp. RG36.</title>
        <authorList>
            <person name="Chhetri G."/>
        </authorList>
    </citation>
    <scope>NUCLEOTIDE SEQUENCE</scope>
    <source>
        <strain evidence="1">RG36</strain>
    </source>
</reference>
<keyword evidence="2" id="KW-1185">Reference proteome</keyword>